<organism evidence="2 3">
    <name type="scientific">Actinomadura rubrobrunea</name>
    <dbReference type="NCBI Taxonomy" id="115335"/>
    <lineage>
        <taxon>Bacteria</taxon>
        <taxon>Bacillati</taxon>
        <taxon>Actinomycetota</taxon>
        <taxon>Actinomycetes</taxon>
        <taxon>Streptosporangiales</taxon>
        <taxon>Thermomonosporaceae</taxon>
        <taxon>Actinomadura</taxon>
    </lineage>
</organism>
<comment type="caution">
    <text evidence="2">The sequence shown here is derived from an EMBL/GenBank/DDBJ whole genome shotgun (WGS) entry which is preliminary data.</text>
</comment>
<evidence type="ECO:0000256" key="1">
    <source>
        <dbReference type="SAM" id="MobiDB-lite"/>
    </source>
</evidence>
<name>A0A9W6UZV2_9ACTN</name>
<accession>A0A9W6UZV2</accession>
<sequence>MTRRPHRYSVGISYARKVLLTMRSSIRTFMTGRRPARWTAVSVIVGPVRRTKNAFLSTCVVGEWRRISPFLPKLERGEKASAGGREKMEAAGKAPSLTGLPNFG</sequence>
<keyword evidence="3" id="KW-1185">Reference proteome</keyword>
<feature type="region of interest" description="Disordered" evidence="1">
    <location>
        <begin position="78"/>
        <end position="104"/>
    </location>
</feature>
<feature type="compositionally biased region" description="Basic and acidic residues" evidence="1">
    <location>
        <begin position="78"/>
        <end position="90"/>
    </location>
</feature>
<evidence type="ECO:0000313" key="2">
    <source>
        <dbReference type="EMBL" id="GLW67175.1"/>
    </source>
</evidence>
<proteinExistence type="predicted"/>
<gene>
    <name evidence="2" type="ORF">Arub01_54180</name>
</gene>
<dbReference type="Proteomes" id="UP001165124">
    <property type="component" value="Unassembled WGS sequence"/>
</dbReference>
<dbReference type="EMBL" id="BSRZ01000020">
    <property type="protein sequence ID" value="GLW67175.1"/>
    <property type="molecule type" value="Genomic_DNA"/>
</dbReference>
<evidence type="ECO:0000313" key="3">
    <source>
        <dbReference type="Proteomes" id="UP001165124"/>
    </source>
</evidence>
<dbReference type="AlphaFoldDB" id="A0A9W6UZV2"/>
<protein>
    <submittedName>
        <fullName evidence="2">Uncharacterized protein</fullName>
    </submittedName>
</protein>
<reference evidence="2" key="1">
    <citation type="submission" date="2023-02" db="EMBL/GenBank/DDBJ databases">
        <title>Actinomadura rubrobrunea NBRC 14622.</title>
        <authorList>
            <person name="Ichikawa N."/>
            <person name="Sato H."/>
            <person name="Tonouchi N."/>
        </authorList>
    </citation>
    <scope>NUCLEOTIDE SEQUENCE</scope>
    <source>
        <strain evidence="2">NBRC 14622</strain>
    </source>
</reference>